<comment type="domain">
    <text evidence="11">The N-terminal domain is essential for RNAP assembly and basal transcription, whereas the C-terminal domain is involved in interaction with transcriptional regulators and with upstream promoter elements.</text>
</comment>
<evidence type="ECO:0000256" key="3">
    <source>
        <dbReference type="ARBA" id="ARBA00015972"/>
    </source>
</evidence>
<gene>
    <name evidence="11" type="primary">rpoA</name>
    <name evidence="13" type="ORF">C5B42_04115</name>
</gene>
<dbReference type="Pfam" id="PF03118">
    <property type="entry name" value="RNA_pol_A_CTD"/>
    <property type="match status" value="1"/>
</dbReference>
<evidence type="ECO:0000313" key="13">
    <source>
        <dbReference type="EMBL" id="PWU23142.1"/>
    </source>
</evidence>
<dbReference type="InterPro" id="IPR011773">
    <property type="entry name" value="DNA-dir_RpoA"/>
</dbReference>
<dbReference type="GO" id="GO:0046983">
    <property type="term" value="F:protein dimerization activity"/>
    <property type="evidence" value="ECO:0007669"/>
    <property type="project" value="InterPro"/>
</dbReference>
<protein>
    <recommendedName>
        <fullName evidence="3 11">DNA-directed RNA polymerase subunit alpha</fullName>
        <shortName evidence="11">RNAP subunit alpha</shortName>
        <ecNumber evidence="2 11">2.7.7.6</ecNumber>
    </recommendedName>
    <alternativeName>
        <fullName evidence="9 11">RNA polymerase subunit alpha</fullName>
    </alternativeName>
    <alternativeName>
        <fullName evidence="8 11">Transcriptase subunit alpha</fullName>
    </alternativeName>
</protein>
<dbReference type="GO" id="GO:0006351">
    <property type="term" value="P:DNA-templated transcription"/>
    <property type="evidence" value="ECO:0007669"/>
    <property type="project" value="UniProtKB-UniRule"/>
</dbReference>
<dbReference type="NCBIfam" id="NF003513">
    <property type="entry name" value="PRK05182.1-2"/>
    <property type="match status" value="1"/>
</dbReference>
<evidence type="ECO:0000256" key="7">
    <source>
        <dbReference type="ARBA" id="ARBA00023163"/>
    </source>
</evidence>
<dbReference type="AlphaFoldDB" id="A0A317JTC5"/>
<comment type="catalytic activity">
    <reaction evidence="10 11">
        <text>RNA(n) + a ribonucleoside 5'-triphosphate = RNA(n+1) + diphosphate</text>
        <dbReference type="Rhea" id="RHEA:21248"/>
        <dbReference type="Rhea" id="RHEA-COMP:14527"/>
        <dbReference type="Rhea" id="RHEA-COMP:17342"/>
        <dbReference type="ChEBI" id="CHEBI:33019"/>
        <dbReference type="ChEBI" id="CHEBI:61557"/>
        <dbReference type="ChEBI" id="CHEBI:140395"/>
        <dbReference type="EC" id="2.7.7.6"/>
    </reaction>
</comment>
<dbReference type="Proteomes" id="UP000246104">
    <property type="component" value="Unassembled WGS sequence"/>
</dbReference>
<feature type="region of interest" description="Alpha C-terminal domain (alpha-CTD)" evidence="11">
    <location>
        <begin position="242"/>
        <end position="305"/>
    </location>
</feature>
<dbReference type="Gene3D" id="3.30.1360.10">
    <property type="entry name" value="RNA polymerase, RBP11-like subunit"/>
    <property type="match status" value="1"/>
</dbReference>
<keyword evidence="6 11" id="KW-0548">Nucleotidyltransferase</keyword>
<comment type="caution">
    <text evidence="13">The sequence shown here is derived from an EMBL/GenBank/DDBJ whole genome shotgun (WGS) entry which is preliminary data.</text>
</comment>
<dbReference type="GO" id="GO:0003899">
    <property type="term" value="F:DNA-directed RNA polymerase activity"/>
    <property type="evidence" value="ECO:0007669"/>
    <property type="project" value="UniProtKB-UniRule"/>
</dbReference>
<comment type="similarity">
    <text evidence="1 11">Belongs to the RNA polymerase alpha chain family.</text>
</comment>
<evidence type="ECO:0000256" key="10">
    <source>
        <dbReference type="ARBA" id="ARBA00048552"/>
    </source>
</evidence>
<evidence type="ECO:0000256" key="5">
    <source>
        <dbReference type="ARBA" id="ARBA00022679"/>
    </source>
</evidence>
<feature type="region of interest" description="Alpha N-terminal domain (alpha-NTD)" evidence="11">
    <location>
        <begin position="1"/>
        <end position="226"/>
    </location>
</feature>
<dbReference type="EMBL" id="PSRQ01000045">
    <property type="protein sequence ID" value="PWU23142.1"/>
    <property type="molecule type" value="Genomic_DNA"/>
</dbReference>
<dbReference type="SUPFAM" id="SSF56553">
    <property type="entry name" value="Insert subdomain of RNA polymerase alpha subunit"/>
    <property type="match status" value="1"/>
</dbReference>
<evidence type="ECO:0000313" key="14">
    <source>
        <dbReference type="Proteomes" id="UP000246104"/>
    </source>
</evidence>
<reference evidence="13 14" key="1">
    <citation type="submission" date="2018-02" db="EMBL/GenBank/DDBJ databases">
        <title>Genomic Reconstructions from Amazon Rainforest and Pasture Soil Reveal Novel Insights into the Physiology of Candidate Phyla in Tropical Sites.</title>
        <authorList>
            <person name="Kroeger M.E."/>
            <person name="Delmont T."/>
            <person name="Eren A.M."/>
            <person name="Guo J."/>
            <person name="Meyer K.M."/>
            <person name="Khan K."/>
            <person name="Rodrigues J.L.M."/>
            <person name="Bohannan B.J.M."/>
            <person name="Tringe S."/>
            <person name="Borges C.D."/>
            <person name="Tiedje J."/>
            <person name="Tsai S.M."/>
            <person name="Nusslein K."/>
        </authorList>
    </citation>
    <scope>NUCLEOTIDE SEQUENCE [LARGE SCALE GENOMIC DNA]</scope>
    <source>
        <strain evidence="13">Amazon FNV 2010 28 9</strain>
    </source>
</reference>
<organism evidence="13 14">
    <name type="scientific">Candidatus Cerribacteria bacterium 'Amazon FNV 2010 28 9'</name>
    <dbReference type="NCBI Taxonomy" id="2081795"/>
    <lineage>
        <taxon>Bacteria</taxon>
        <taxon>Candidatus Cerribacteria</taxon>
    </lineage>
</organism>
<evidence type="ECO:0000256" key="1">
    <source>
        <dbReference type="ARBA" id="ARBA00007123"/>
    </source>
</evidence>
<proteinExistence type="inferred from homology"/>
<evidence type="ECO:0000256" key="11">
    <source>
        <dbReference type="HAMAP-Rule" id="MF_00059"/>
    </source>
</evidence>
<dbReference type="Gene3D" id="2.170.120.12">
    <property type="entry name" value="DNA-directed RNA polymerase, insert domain"/>
    <property type="match status" value="1"/>
</dbReference>
<comment type="subunit">
    <text evidence="11">Homodimer. The RNAP catalytic core consists of 2 alpha, 1 beta, 1 beta' and 1 omega subunit. When a sigma factor is associated with the core the holoenzyme is formed, which can initiate transcription.</text>
</comment>
<evidence type="ECO:0000256" key="9">
    <source>
        <dbReference type="ARBA" id="ARBA00033070"/>
    </source>
</evidence>
<keyword evidence="5 11" id="KW-0808">Transferase</keyword>
<dbReference type="CDD" id="cd06928">
    <property type="entry name" value="RNAP_alpha_NTD"/>
    <property type="match status" value="1"/>
</dbReference>
<dbReference type="GO" id="GO:0005737">
    <property type="term" value="C:cytoplasm"/>
    <property type="evidence" value="ECO:0007669"/>
    <property type="project" value="UniProtKB-ARBA"/>
</dbReference>
<sequence length="305" mass="32764">MVQAAFTVNVTDQKQGYATIAIEPLERGYGQTIGNALRRVLLNSLPGAAVTKIKIDKINHQFTTLEGMSEDIVEFILNVKQIRVATTSDEPVTMNLSVKGQAEVTAGDIETSGQVTIINPELHLATLAAKSSLNVEFTVEKGMGYSMADERKTDAIGVIPVDALFSPIEKVSFSVEATRVGRRTDFDKLVLNVWTNGAISAKDAVEEAAKILVGQFTQVFNPVAVETASAPAPVTYSKQDEVMKLTVEELDLPTRIANALRKGGFKTVADLVASTKSEISKVKNLGGKSIEIVEEAVAKKGLQLS</sequence>
<keyword evidence="4 11" id="KW-0240">DNA-directed RNA polymerase</keyword>
<dbReference type="GO" id="GO:0000428">
    <property type="term" value="C:DNA-directed RNA polymerase complex"/>
    <property type="evidence" value="ECO:0007669"/>
    <property type="project" value="UniProtKB-KW"/>
</dbReference>
<dbReference type="Pfam" id="PF01193">
    <property type="entry name" value="RNA_pol_L"/>
    <property type="match status" value="1"/>
</dbReference>
<dbReference type="InterPro" id="IPR036643">
    <property type="entry name" value="RNApol_insert_sf"/>
</dbReference>
<evidence type="ECO:0000256" key="6">
    <source>
        <dbReference type="ARBA" id="ARBA00022695"/>
    </source>
</evidence>
<evidence type="ECO:0000256" key="2">
    <source>
        <dbReference type="ARBA" id="ARBA00012418"/>
    </source>
</evidence>
<dbReference type="NCBIfam" id="NF003519">
    <property type="entry name" value="PRK05182.2-5"/>
    <property type="match status" value="1"/>
</dbReference>
<dbReference type="InterPro" id="IPR011260">
    <property type="entry name" value="RNAP_asu_C"/>
</dbReference>
<accession>A0A317JTC5</accession>
<dbReference type="InterPro" id="IPR036603">
    <property type="entry name" value="RBP11-like"/>
</dbReference>
<dbReference type="Pfam" id="PF01000">
    <property type="entry name" value="RNA_pol_A_bac"/>
    <property type="match status" value="1"/>
</dbReference>
<comment type="function">
    <text evidence="11">DNA-dependent RNA polymerase catalyzes the transcription of DNA into RNA using the four ribonucleoside triphosphates as substrates.</text>
</comment>
<dbReference type="HAMAP" id="MF_00059">
    <property type="entry name" value="RNApol_bact_RpoA"/>
    <property type="match status" value="1"/>
</dbReference>
<dbReference type="InterPro" id="IPR011262">
    <property type="entry name" value="DNA-dir_RNA_pol_insert"/>
</dbReference>
<dbReference type="FunFam" id="2.170.120.12:FF:000001">
    <property type="entry name" value="DNA-directed RNA polymerase subunit alpha"/>
    <property type="match status" value="1"/>
</dbReference>
<dbReference type="NCBIfam" id="TIGR02027">
    <property type="entry name" value="rpoA"/>
    <property type="match status" value="1"/>
</dbReference>
<dbReference type="SUPFAM" id="SSF47789">
    <property type="entry name" value="C-terminal domain of RNA polymerase alpha subunit"/>
    <property type="match status" value="1"/>
</dbReference>
<dbReference type="SUPFAM" id="SSF55257">
    <property type="entry name" value="RBP11-like subunits of RNA polymerase"/>
    <property type="match status" value="1"/>
</dbReference>
<keyword evidence="7 11" id="KW-0804">Transcription</keyword>
<evidence type="ECO:0000256" key="4">
    <source>
        <dbReference type="ARBA" id="ARBA00022478"/>
    </source>
</evidence>
<dbReference type="InterPro" id="IPR011263">
    <property type="entry name" value="DNA-dir_RNA_pol_RpoA/D/Rpb3"/>
</dbReference>
<dbReference type="EC" id="2.7.7.6" evidence="2 11"/>
<evidence type="ECO:0000259" key="12">
    <source>
        <dbReference type="SMART" id="SM00662"/>
    </source>
</evidence>
<dbReference type="SMART" id="SM00662">
    <property type="entry name" value="RPOLD"/>
    <property type="match status" value="1"/>
</dbReference>
<dbReference type="GO" id="GO:0003677">
    <property type="term" value="F:DNA binding"/>
    <property type="evidence" value="ECO:0007669"/>
    <property type="project" value="UniProtKB-UniRule"/>
</dbReference>
<evidence type="ECO:0000256" key="8">
    <source>
        <dbReference type="ARBA" id="ARBA00032524"/>
    </source>
</evidence>
<dbReference type="Gene3D" id="1.10.150.20">
    <property type="entry name" value="5' to 3' exonuclease, C-terminal subdomain"/>
    <property type="match status" value="1"/>
</dbReference>
<name>A0A317JTC5_9BACT</name>
<feature type="domain" description="DNA-directed RNA polymerase RpoA/D/Rpb3-type" evidence="12">
    <location>
        <begin position="17"/>
        <end position="222"/>
    </location>
</feature>